<dbReference type="InterPro" id="IPR003036">
    <property type="entry name" value="Gag_P30"/>
</dbReference>
<comment type="caution">
    <text evidence="3">The sequence shown here is derived from an EMBL/GenBank/DDBJ whole genome shotgun (WGS) entry which is preliminary data.</text>
</comment>
<feature type="region of interest" description="Disordered" evidence="1">
    <location>
        <begin position="340"/>
        <end position="418"/>
    </location>
</feature>
<name>A0ABQ0F6Z7_APOSI</name>
<dbReference type="InterPro" id="IPR008919">
    <property type="entry name" value="Retrov_capsid_N"/>
</dbReference>
<feature type="domain" description="Core shell protein Gag P30" evidence="2">
    <location>
        <begin position="141"/>
        <end position="341"/>
    </location>
</feature>
<accession>A0ABQ0F6Z7</accession>
<keyword evidence="4" id="KW-1185">Reference proteome</keyword>
<organism evidence="3 4">
    <name type="scientific">Apodemus speciosus</name>
    <name type="common">Large Japanese field mouse</name>
    <dbReference type="NCBI Taxonomy" id="105296"/>
    <lineage>
        <taxon>Eukaryota</taxon>
        <taxon>Metazoa</taxon>
        <taxon>Chordata</taxon>
        <taxon>Craniata</taxon>
        <taxon>Vertebrata</taxon>
        <taxon>Euteleostomi</taxon>
        <taxon>Mammalia</taxon>
        <taxon>Eutheria</taxon>
        <taxon>Euarchontoglires</taxon>
        <taxon>Glires</taxon>
        <taxon>Rodentia</taxon>
        <taxon>Myomorpha</taxon>
        <taxon>Muroidea</taxon>
        <taxon>Muridae</taxon>
        <taxon>Murinae</taxon>
        <taxon>Apodemus</taxon>
    </lineage>
</organism>
<feature type="region of interest" description="Disordered" evidence="1">
    <location>
        <begin position="54"/>
        <end position="115"/>
    </location>
</feature>
<proteinExistence type="predicted"/>
<evidence type="ECO:0000259" key="2">
    <source>
        <dbReference type="Pfam" id="PF02093"/>
    </source>
</evidence>
<feature type="region of interest" description="Disordered" evidence="1">
    <location>
        <begin position="1"/>
        <end position="31"/>
    </location>
</feature>
<evidence type="ECO:0000313" key="3">
    <source>
        <dbReference type="EMBL" id="GAB1294990.1"/>
    </source>
</evidence>
<dbReference type="SUPFAM" id="SSF47943">
    <property type="entry name" value="Retrovirus capsid protein, N-terminal core domain"/>
    <property type="match status" value="1"/>
</dbReference>
<evidence type="ECO:0000313" key="4">
    <source>
        <dbReference type="Proteomes" id="UP001623349"/>
    </source>
</evidence>
<feature type="compositionally biased region" description="Basic and acidic residues" evidence="1">
    <location>
        <begin position="340"/>
        <end position="371"/>
    </location>
</feature>
<feature type="compositionally biased region" description="Basic and acidic residues" evidence="1">
    <location>
        <begin position="13"/>
        <end position="23"/>
    </location>
</feature>
<dbReference type="Proteomes" id="UP001623349">
    <property type="component" value="Unassembled WGS sequence"/>
</dbReference>
<dbReference type="PANTHER" id="PTHR33166">
    <property type="entry name" value="GAG_P30 DOMAIN-CONTAINING PROTEIN"/>
    <property type="match status" value="1"/>
</dbReference>
<sequence>MAGPRPESPSMDAARRGHLHQDSCRVQSPTLWGNTEADRAALNPVYPAVDDLLLLTEPPPYPAGLPPPVVPQAAGPPPAPVSTSSDNSHPGPAAGTRSRRARSPAGDSGPDSTVALPLRAIGPPAEPNGLVPLQYWPFSSADLYNWKSNHPSFSEYPSGLTGLLESLMFSHQPTWDDCQQLLQILFTTEERERILLEARKNVLGDNGTPTQLENLINEAFPLNRPQWDYNTAEGRERLTVYRRTLVAGLKGAARRPTNLAKVREVLQGPMEPPSVFLERLMEAYKRYTPFDPSSEGQQAAVAMAFIGQLASDIKRKLQRLEGLQDYTLQDLMKEAEKVYHKRETEEEKQEREKKEAEEKERRRDKRQERNLTRILAAVVSDRGSRERQTGNLGNRGALGQRVPKKKGHQGGQVLALDD</sequence>
<dbReference type="InterPro" id="IPR050462">
    <property type="entry name" value="Retroviral_Gag-Pol_poly"/>
</dbReference>
<dbReference type="Gene3D" id="1.10.375.10">
    <property type="entry name" value="Human Immunodeficiency Virus Type 1 Capsid Protein"/>
    <property type="match status" value="1"/>
</dbReference>
<gene>
    <name evidence="3" type="ORF">APTSU1_001022400</name>
</gene>
<protein>
    <recommendedName>
        <fullName evidence="2">Core shell protein Gag P30 domain-containing protein</fullName>
    </recommendedName>
</protein>
<dbReference type="EMBL" id="BAAFST010000010">
    <property type="protein sequence ID" value="GAB1294990.1"/>
    <property type="molecule type" value="Genomic_DNA"/>
</dbReference>
<reference evidence="3 4" key="1">
    <citation type="submission" date="2024-08" db="EMBL/GenBank/DDBJ databases">
        <title>The draft genome of Apodemus speciosus.</title>
        <authorList>
            <person name="Nabeshima K."/>
            <person name="Suzuki S."/>
            <person name="Onuma M."/>
        </authorList>
    </citation>
    <scope>NUCLEOTIDE SEQUENCE [LARGE SCALE GENOMIC DNA]</scope>
    <source>
        <strain evidence="3">IB14-021</strain>
    </source>
</reference>
<dbReference type="Pfam" id="PF02093">
    <property type="entry name" value="Gag_p30"/>
    <property type="match status" value="1"/>
</dbReference>
<feature type="compositionally biased region" description="Pro residues" evidence="1">
    <location>
        <begin position="57"/>
        <end position="80"/>
    </location>
</feature>
<evidence type="ECO:0000256" key="1">
    <source>
        <dbReference type="SAM" id="MobiDB-lite"/>
    </source>
</evidence>